<reference evidence="2" key="2">
    <citation type="submission" date="2020-09" db="EMBL/GenBank/DDBJ databases">
        <authorList>
            <person name="Sun Q."/>
            <person name="Zhou Y."/>
        </authorList>
    </citation>
    <scope>NUCLEOTIDE SEQUENCE</scope>
    <source>
        <strain evidence="2">CGMCC 1.12754</strain>
    </source>
</reference>
<name>A0A917HJG0_9BACI</name>
<sequence>MFSEMDTWARQQGLSRLELTVVVDNEAGLALYKKAGFVIEGVKKHSLLINGDFLDEYYMGKLLG</sequence>
<dbReference type="GO" id="GO:0016747">
    <property type="term" value="F:acyltransferase activity, transferring groups other than amino-acyl groups"/>
    <property type="evidence" value="ECO:0007669"/>
    <property type="project" value="InterPro"/>
</dbReference>
<evidence type="ECO:0000313" key="3">
    <source>
        <dbReference type="Proteomes" id="UP000622860"/>
    </source>
</evidence>
<dbReference type="InterPro" id="IPR000182">
    <property type="entry name" value="GNAT_dom"/>
</dbReference>
<dbReference type="Pfam" id="PF00583">
    <property type="entry name" value="Acetyltransf_1"/>
    <property type="match status" value="1"/>
</dbReference>
<feature type="domain" description="N-acetyltransferase" evidence="1">
    <location>
        <begin position="1"/>
        <end position="64"/>
    </location>
</feature>
<dbReference type="Gene3D" id="3.40.630.30">
    <property type="match status" value="1"/>
</dbReference>
<reference evidence="2" key="1">
    <citation type="journal article" date="2014" name="Int. J. Syst. Evol. Microbiol.">
        <title>Complete genome sequence of Corynebacterium casei LMG S-19264T (=DSM 44701T), isolated from a smear-ripened cheese.</title>
        <authorList>
            <consortium name="US DOE Joint Genome Institute (JGI-PGF)"/>
            <person name="Walter F."/>
            <person name="Albersmeier A."/>
            <person name="Kalinowski J."/>
            <person name="Ruckert C."/>
        </authorList>
    </citation>
    <scope>NUCLEOTIDE SEQUENCE</scope>
    <source>
        <strain evidence="2">CGMCC 1.12754</strain>
    </source>
</reference>
<evidence type="ECO:0000259" key="1">
    <source>
        <dbReference type="PROSITE" id="PS51186"/>
    </source>
</evidence>
<keyword evidence="3" id="KW-1185">Reference proteome</keyword>
<dbReference type="InterPro" id="IPR016181">
    <property type="entry name" value="Acyl_CoA_acyltransferase"/>
</dbReference>
<dbReference type="SUPFAM" id="SSF55729">
    <property type="entry name" value="Acyl-CoA N-acyltransferases (Nat)"/>
    <property type="match status" value="1"/>
</dbReference>
<evidence type="ECO:0000313" key="2">
    <source>
        <dbReference type="EMBL" id="GGG81314.1"/>
    </source>
</evidence>
<comment type="caution">
    <text evidence="2">The sequence shown here is derived from an EMBL/GenBank/DDBJ whole genome shotgun (WGS) entry which is preliminary data.</text>
</comment>
<dbReference type="EMBL" id="BMFR01000013">
    <property type="protein sequence ID" value="GGG81314.1"/>
    <property type="molecule type" value="Genomic_DNA"/>
</dbReference>
<gene>
    <name evidence="2" type="ORF">GCM10011398_28420</name>
</gene>
<protein>
    <recommendedName>
        <fullName evidence="1">N-acetyltransferase domain-containing protein</fullName>
    </recommendedName>
</protein>
<proteinExistence type="predicted"/>
<dbReference type="PROSITE" id="PS51186">
    <property type="entry name" value="GNAT"/>
    <property type="match status" value="1"/>
</dbReference>
<accession>A0A917HJG0</accession>
<dbReference type="Proteomes" id="UP000622860">
    <property type="component" value="Unassembled WGS sequence"/>
</dbReference>
<organism evidence="2 3">
    <name type="scientific">Virgibacillus oceani</name>
    <dbReference type="NCBI Taxonomy" id="1479511"/>
    <lineage>
        <taxon>Bacteria</taxon>
        <taxon>Bacillati</taxon>
        <taxon>Bacillota</taxon>
        <taxon>Bacilli</taxon>
        <taxon>Bacillales</taxon>
        <taxon>Bacillaceae</taxon>
        <taxon>Virgibacillus</taxon>
    </lineage>
</organism>
<dbReference type="AlphaFoldDB" id="A0A917HJG0"/>